<dbReference type="Gene3D" id="1.20.1250.20">
    <property type="entry name" value="MFS general substrate transporter like domains"/>
    <property type="match status" value="1"/>
</dbReference>
<evidence type="ECO:0000256" key="2">
    <source>
        <dbReference type="ARBA" id="ARBA00022448"/>
    </source>
</evidence>
<name>A0ABZ1YZ30_9NOCA</name>
<feature type="transmembrane region" description="Helical" evidence="6">
    <location>
        <begin position="247"/>
        <end position="265"/>
    </location>
</feature>
<feature type="transmembrane region" description="Helical" evidence="6">
    <location>
        <begin position="29"/>
        <end position="47"/>
    </location>
</feature>
<keyword evidence="9" id="KW-1185">Reference proteome</keyword>
<evidence type="ECO:0000259" key="7">
    <source>
        <dbReference type="PROSITE" id="PS50850"/>
    </source>
</evidence>
<dbReference type="InterPro" id="IPR011701">
    <property type="entry name" value="MFS"/>
</dbReference>
<feature type="transmembrane region" description="Helical" evidence="6">
    <location>
        <begin position="155"/>
        <end position="174"/>
    </location>
</feature>
<evidence type="ECO:0000256" key="3">
    <source>
        <dbReference type="ARBA" id="ARBA00022692"/>
    </source>
</evidence>
<feature type="transmembrane region" description="Helical" evidence="6">
    <location>
        <begin position="186"/>
        <end position="206"/>
    </location>
</feature>
<dbReference type="SUPFAM" id="SSF103473">
    <property type="entry name" value="MFS general substrate transporter"/>
    <property type="match status" value="1"/>
</dbReference>
<dbReference type="PROSITE" id="PS50850">
    <property type="entry name" value="MFS"/>
    <property type="match status" value="1"/>
</dbReference>
<keyword evidence="5 6" id="KW-0472">Membrane</keyword>
<evidence type="ECO:0000256" key="5">
    <source>
        <dbReference type="ARBA" id="ARBA00023136"/>
    </source>
</evidence>
<accession>A0ABZ1YZ30</accession>
<feature type="transmembrane region" description="Helical" evidence="6">
    <location>
        <begin position="452"/>
        <end position="474"/>
    </location>
</feature>
<proteinExistence type="predicted"/>
<feature type="transmembrane region" description="Helical" evidence="6">
    <location>
        <begin position="218"/>
        <end position="235"/>
    </location>
</feature>
<evidence type="ECO:0000256" key="6">
    <source>
        <dbReference type="SAM" id="Phobius"/>
    </source>
</evidence>
<organism evidence="8 9">
    <name type="scientific">Nocardia vinacea</name>
    <dbReference type="NCBI Taxonomy" id="96468"/>
    <lineage>
        <taxon>Bacteria</taxon>
        <taxon>Bacillati</taxon>
        <taxon>Actinomycetota</taxon>
        <taxon>Actinomycetes</taxon>
        <taxon>Mycobacteriales</taxon>
        <taxon>Nocardiaceae</taxon>
        <taxon>Nocardia</taxon>
    </lineage>
</organism>
<evidence type="ECO:0000256" key="1">
    <source>
        <dbReference type="ARBA" id="ARBA00004651"/>
    </source>
</evidence>
<feature type="transmembrane region" description="Helical" evidence="6">
    <location>
        <begin position="98"/>
        <end position="115"/>
    </location>
</feature>
<feature type="transmembrane region" description="Helical" evidence="6">
    <location>
        <begin position="121"/>
        <end position="143"/>
    </location>
</feature>
<dbReference type="Proteomes" id="UP001432062">
    <property type="component" value="Chromosome"/>
</dbReference>
<dbReference type="Pfam" id="PF07690">
    <property type="entry name" value="MFS_1"/>
    <property type="match status" value="2"/>
</dbReference>
<evidence type="ECO:0000313" key="8">
    <source>
        <dbReference type="EMBL" id="WUV47470.1"/>
    </source>
</evidence>
<feature type="transmembrane region" description="Helical" evidence="6">
    <location>
        <begin position="286"/>
        <end position="308"/>
    </location>
</feature>
<dbReference type="Gene3D" id="1.20.1720.10">
    <property type="entry name" value="Multidrug resistance protein D"/>
    <property type="match status" value="1"/>
</dbReference>
<feature type="transmembrane region" description="Helical" evidence="6">
    <location>
        <begin position="361"/>
        <end position="384"/>
    </location>
</feature>
<feature type="transmembrane region" description="Helical" evidence="6">
    <location>
        <begin position="67"/>
        <end position="86"/>
    </location>
</feature>
<evidence type="ECO:0000313" key="9">
    <source>
        <dbReference type="Proteomes" id="UP001432062"/>
    </source>
</evidence>
<keyword evidence="2" id="KW-0813">Transport</keyword>
<dbReference type="InterPro" id="IPR020846">
    <property type="entry name" value="MFS_dom"/>
</dbReference>
<comment type="subcellular location">
    <subcellularLocation>
        <location evidence="1">Cell membrane</location>
        <topology evidence="1">Multi-pass membrane protein</topology>
    </subcellularLocation>
</comment>
<keyword evidence="4 6" id="KW-1133">Transmembrane helix</keyword>
<dbReference type="PANTHER" id="PTHR42718:SF9">
    <property type="entry name" value="MAJOR FACILITATOR SUPERFAMILY MULTIDRUG TRANSPORTER MFSC"/>
    <property type="match status" value="1"/>
</dbReference>
<dbReference type="PANTHER" id="PTHR42718">
    <property type="entry name" value="MAJOR FACILITATOR SUPERFAMILY MULTIDRUG TRANSPORTER MFSC"/>
    <property type="match status" value="1"/>
</dbReference>
<protein>
    <submittedName>
        <fullName evidence="8">MFS transporter</fullName>
    </submittedName>
</protein>
<dbReference type="RefSeq" id="WP_327100542.1">
    <property type="nucleotide sequence ID" value="NZ_CP109149.1"/>
</dbReference>
<gene>
    <name evidence="8" type="ORF">OG563_04295</name>
</gene>
<feature type="transmembrane region" description="Helical" evidence="6">
    <location>
        <begin position="416"/>
        <end position="440"/>
    </location>
</feature>
<dbReference type="InterPro" id="IPR036259">
    <property type="entry name" value="MFS_trans_sf"/>
</dbReference>
<evidence type="ECO:0000256" key="4">
    <source>
        <dbReference type="ARBA" id="ARBA00022989"/>
    </source>
</evidence>
<feature type="transmembrane region" description="Helical" evidence="6">
    <location>
        <begin position="391"/>
        <end position="410"/>
    </location>
</feature>
<feature type="domain" description="Major facilitator superfamily (MFS) profile" evidence="7">
    <location>
        <begin position="32"/>
        <end position="529"/>
    </location>
</feature>
<sequence>MSATTTPPPDEVDLAVDTGRLENASRLRIYTVLALIVLMTEVVPVQYTMITPALHDMSATFPDVGANINWVVILIGLVGASATPLLGKMSDIWGKKRLFVACGVLFVVGSLIDAVTDNWTLFLIGRGLQAFAVASQFIAFGLIRDLMPRRFVATALGFVGAGIGIAAAIAPVIGGVMLDHFSWRSLFWGLGGFTAVMTLLVVLVVPESKLRVRDRIDPFGAVLLSAGTLLVLLYLDNGQSWGWGRATSIAWLVGGLLLLALFFVVETRVSRPMVDLRLLLNPKVSMVLLMSFFGVGIIAIQPLTLAYMTQTPNADGLRDQVAQGVVAKAHEMTGATLPVDMVKVVLDPSYSYGNGFTMLQYALHVGLWAGLVAVIAGPLGGWLAHRYGARIPAILGFAVNVVAGVGYLLVDYSWATYSVFYALSGIGFGFFYAAVANLVVDAVPQEQQGISTGMLGVTINLGTSVSLAVVTALLNNNPIKASIDVMGNHVVQPIPQVFGDSGYTQTFWLALGTAVIALVLAVMLRHGRAAARGGADHTE</sequence>
<feature type="transmembrane region" description="Helical" evidence="6">
    <location>
        <begin position="506"/>
        <end position="524"/>
    </location>
</feature>
<keyword evidence="3 6" id="KW-0812">Transmembrane</keyword>
<reference evidence="8" key="1">
    <citation type="submission" date="2022-10" db="EMBL/GenBank/DDBJ databases">
        <title>The complete genomes of actinobacterial strains from the NBC collection.</title>
        <authorList>
            <person name="Joergensen T.S."/>
            <person name="Alvarez Arevalo M."/>
            <person name="Sterndorff E.B."/>
            <person name="Faurdal D."/>
            <person name="Vuksanovic O."/>
            <person name="Mourched A.-S."/>
            <person name="Charusanti P."/>
            <person name="Shaw S."/>
            <person name="Blin K."/>
            <person name="Weber T."/>
        </authorList>
    </citation>
    <scope>NUCLEOTIDE SEQUENCE</scope>
    <source>
        <strain evidence="8">NBC_01482</strain>
    </source>
</reference>
<dbReference type="EMBL" id="CP109441">
    <property type="protein sequence ID" value="WUV47470.1"/>
    <property type="molecule type" value="Genomic_DNA"/>
</dbReference>